<dbReference type="Pfam" id="PF02755">
    <property type="entry name" value="RPEL"/>
    <property type="match status" value="3"/>
</dbReference>
<evidence type="ECO:0000256" key="3">
    <source>
        <dbReference type="ARBA" id="ARBA00023242"/>
    </source>
</evidence>
<keyword evidence="2" id="KW-0677">Repeat</keyword>
<dbReference type="OrthoDB" id="197676at2759"/>
<keyword evidence="6" id="KW-1185">Reference proteome</keyword>
<dbReference type="InterPro" id="IPR004018">
    <property type="entry name" value="RPEL_repeat"/>
</dbReference>
<dbReference type="Proteomes" id="UP000807716">
    <property type="component" value="Unassembled WGS sequence"/>
</dbReference>
<accession>A0A9P6TY38</accession>
<evidence type="ECO:0000256" key="1">
    <source>
        <dbReference type="ARBA" id="ARBA00004123"/>
    </source>
</evidence>
<dbReference type="PROSITE" id="PS51073">
    <property type="entry name" value="RPEL"/>
    <property type="match status" value="2"/>
</dbReference>
<feature type="repeat" description="RPEL" evidence="4">
    <location>
        <begin position="99"/>
        <end position="124"/>
    </location>
</feature>
<evidence type="ECO:0000256" key="2">
    <source>
        <dbReference type="ARBA" id="ARBA00022737"/>
    </source>
</evidence>
<comment type="subcellular location">
    <subcellularLocation>
        <location evidence="1">Nucleus</location>
    </subcellularLocation>
</comment>
<dbReference type="PANTHER" id="PTHR22793:SF12">
    <property type="entry name" value="MYOCARDIN-RELATED TRANSCRIPTION FACTOR, ISOFORM H"/>
    <property type="match status" value="1"/>
</dbReference>
<dbReference type="SMART" id="SM00707">
    <property type="entry name" value="RPEL"/>
    <property type="match status" value="3"/>
</dbReference>
<dbReference type="PANTHER" id="PTHR22793">
    <property type="entry name" value="MYOCARDIN-RELATED TRANSCRIPTION FACTOR-RELATED"/>
    <property type="match status" value="1"/>
</dbReference>
<comment type="caution">
    <text evidence="5">The sequence shown here is derived from an EMBL/GenBank/DDBJ whole genome shotgun (WGS) entry which is preliminary data.</text>
</comment>
<dbReference type="GO" id="GO:0045944">
    <property type="term" value="P:positive regulation of transcription by RNA polymerase II"/>
    <property type="evidence" value="ECO:0007669"/>
    <property type="project" value="TreeGrafter"/>
</dbReference>
<reference evidence="5" key="1">
    <citation type="journal article" date="2020" name="Fungal Divers.">
        <title>Resolving the Mortierellaceae phylogeny through synthesis of multi-gene phylogenetics and phylogenomics.</title>
        <authorList>
            <person name="Vandepol N."/>
            <person name="Liber J."/>
            <person name="Desiro A."/>
            <person name="Na H."/>
            <person name="Kennedy M."/>
            <person name="Barry K."/>
            <person name="Grigoriev I.V."/>
            <person name="Miller A.N."/>
            <person name="O'Donnell K."/>
            <person name="Stajich J.E."/>
            <person name="Bonito G."/>
        </authorList>
    </citation>
    <scope>NUCLEOTIDE SEQUENCE</scope>
    <source>
        <strain evidence="5">BC1065</strain>
    </source>
</reference>
<dbReference type="EMBL" id="JAAAJB010000738">
    <property type="protein sequence ID" value="KAG0251591.1"/>
    <property type="molecule type" value="Genomic_DNA"/>
</dbReference>
<evidence type="ECO:0000256" key="4">
    <source>
        <dbReference type="PROSITE-ProRule" id="PRU00401"/>
    </source>
</evidence>
<dbReference type="Gene3D" id="6.10.150.10">
    <property type="match status" value="1"/>
</dbReference>
<dbReference type="Gene3D" id="6.10.140.2040">
    <property type="match status" value="1"/>
</dbReference>
<gene>
    <name evidence="5" type="ORF">DFQ27_008650</name>
</gene>
<name>A0A9P6TY38_9FUNG</name>
<dbReference type="GO" id="GO:0005634">
    <property type="term" value="C:nucleus"/>
    <property type="evidence" value="ECO:0007669"/>
    <property type="project" value="UniProtKB-SubCell"/>
</dbReference>
<evidence type="ECO:0000313" key="6">
    <source>
        <dbReference type="Proteomes" id="UP000807716"/>
    </source>
</evidence>
<proteinExistence type="predicted"/>
<evidence type="ECO:0008006" key="7">
    <source>
        <dbReference type="Google" id="ProtNLM"/>
    </source>
</evidence>
<protein>
    <recommendedName>
        <fullName evidence="7">RPEL repeat protein</fullName>
    </recommendedName>
</protein>
<organism evidence="5 6">
    <name type="scientific">Actinomortierella ambigua</name>
    <dbReference type="NCBI Taxonomy" id="1343610"/>
    <lineage>
        <taxon>Eukaryota</taxon>
        <taxon>Fungi</taxon>
        <taxon>Fungi incertae sedis</taxon>
        <taxon>Mucoromycota</taxon>
        <taxon>Mortierellomycotina</taxon>
        <taxon>Mortierellomycetes</taxon>
        <taxon>Mortierellales</taxon>
        <taxon>Mortierellaceae</taxon>
        <taxon>Actinomortierella</taxon>
    </lineage>
</organism>
<dbReference type="GO" id="GO:0003713">
    <property type="term" value="F:transcription coactivator activity"/>
    <property type="evidence" value="ECO:0007669"/>
    <property type="project" value="TreeGrafter"/>
</dbReference>
<feature type="repeat" description="RPEL" evidence="4">
    <location>
        <begin position="55"/>
        <end position="80"/>
    </location>
</feature>
<evidence type="ECO:0000313" key="5">
    <source>
        <dbReference type="EMBL" id="KAG0251591.1"/>
    </source>
</evidence>
<dbReference type="InterPro" id="IPR043451">
    <property type="entry name" value="Myocardin-like"/>
</dbReference>
<keyword evidence="3" id="KW-0539">Nucleus</keyword>
<dbReference type="AlphaFoldDB" id="A0A9P6TY38"/>
<sequence>MSTVENTEHHIDLNKFLQSRPDPQTLVERNILKDPKIAPALQQQAEDLKRARLESTLAHKIENRPTAQDLIDHHILLDTSVAPALQGKEAELKRQQLADQLAHKIQERPAPEELVERHILPGNVE</sequence>